<evidence type="ECO:0000313" key="2">
    <source>
        <dbReference type="Proteomes" id="UP000215914"/>
    </source>
</evidence>
<gene>
    <name evidence="1" type="ORF">HannXRQ_Chr17g0538001</name>
</gene>
<proteinExistence type="predicted"/>
<dbReference type="EMBL" id="CM007906">
    <property type="protein sequence ID" value="OTF85257.1"/>
    <property type="molecule type" value="Genomic_DNA"/>
</dbReference>
<organism evidence="1 2">
    <name type="scientific">Helianthus annuus</name>
    <name type="common">Common sunflower</name>
    <dbReference type="NCBI Taxonomy" id="4232"/>
    <lineage>
        <taxon>Eukaryota</taxon>
        <taxon>Viridiplantae</taxon>
        <taxon>Streptophyta</taxon>
        <taxon>Embryophyta</taxon>
        <taxon>Tracheophyta</taxon>
        <taxon>Spermatophyta</taxon>
        <taxon>Magnoliopsida</taxon>
        <taxon>eudicotyledons</taxon>
        <taxon>Gunneridae</taxon>
        <taxon>Pentapetalae</taxon>
        <taxon>asterids</taxon>
        <taxon>campanulids</taxon>
        <taxon>Asterales</taxon>
        <taxon>Asteraceae</taxon>
        <taxon>Asteroideae</taxon>
        <taxon>Heliantheae alliance</taxon>
        <taxon>Heliantheae</taxon>
        <taxon>Helianthus</taxon>
    </lineage>
</organism>
<dbReference type="Proteomes" id="UP000215914">
    <property type="component" value="Chromosome 17"/>
</dbReference>
<accession>A0A251RLX3</accession>
<name>A0A251RLX3_HELAN</name>
<keyword evidence="2" id="KW-1185">Reference proteome</keyword>
<dbReference type="AlphaFoldDB" id="A0A251RLX3"/>
<dbReference type="InParanoid" id="A0A251RLX3"/>
<evidence type="ECO:0000313" key="1">
    <source>
        <dbReference type="EMBL" id="OTF85257.1"/>
    </source>
</evidence>
<protein>
    <submittedName>
        <fullName evidence="1">Uncharacterized protein</fullName>
    </submittedName>
</protein>
<reference evidence="2" key="1">
    <citation type="journal article" date="2017" name="Nature">
        <title>The sunflower genome provides insights into oil metabolism, flowering and Asterid evolution.</title>
        <authorList>
            <person name="Badouin H."/>
            <person name="Gouzy J."/>
            <person name="Grassa C.J."/>
            <person name="Murat F."/>
            <person name="Staton S.E."/>
            <person name="Cottret L."/>
            <person name="Lelandais-Briere C."/>
            <person name="Owens G.L."/>
            <person name="Carrere S."/>
            <person name="Mayjonade B."/>
            <person name="Legrand L."/>
            <person name="Gill N."/>
            <person name="Kane N.C."/>
            <person name="Bowers J.E."/>
            <person name="Hubner S."/>
            <person name="Bellec A."/>
            <person name="Berard A."/>
            <person name="Berges H."/>
            <person name="Blanchet N."/>
            <person name="Boniface M.C."/>
            <person name="Brunel D."/>
            <person name="Catrice O."/>
            <person name="Chaidir N."/>
            <person name="Claudel C."/>
            <person name="Donnadieu C."/>
            <person name="Faraut T."/>
            <person name="Fievet G."/>
            <person name="Helmstetter N."/>
            <person name="King M."/>
            <person name="Knapp S.J."/>
            <person name="Lai Z."/>
            <person name="Le Paslier M.C."/>
            <person name="Lippi Y."/>
            <person name="Lorenzon L."/>
            <person name="Mandel J.R."/>
            <person name="Marage G."/>
            <person name="Marchand G."/>
            <person name="Marquand E."/>
            <person name="Bret-Mestries E."/>
            <person name="Morien E."/>
            <person name="Nambeesan S."/>
            <person name="Nguyen T."/>
            <person name="Pegot-Espagnet P."/>
            <person name="Pouilly N."/>
            <person name="Raftis F."/>
            <person name="Sallet E."/>
            <person name="Schiex T."/>
            <person name="Thomas J."/>
            <person name="Vandecasteele C."/>
            <person name="Vares D."/>
            <person name="Vear F."/>
            <person name="Vautrin S."/>
            <person name="Crespi M."/>
            <person name="Mangin B."/>
            <person name="Burke J.M."/>
            <person name="Salse J."/>
            <person name="Munos S."/>
            <person name="Vincourt P."/>
            <person name="Rieseberg L.H."/>
            <person name="Langlade N.B."/>
        </authorList>
    </citation>
    <scope>NUCLEOTIDE SEQUENCE [LARGE SCALE GENOMIC DNA]</scope>
    <source>
        <strain evidence="2">cv. SF193</strain>
    </source>
</reference>
<sequence length="58" mass="6568">MPEILMKIMINMFLKLRICSLMIMSVGLDLCFHLRFLSDEEAGCEGANGLGMELYVLI</sequence>